<name>D1B353_SULD5</name>
<evidence type="ECO:0000256" key="5">
    <source>
        <dbReference type="ARBA" id="ARBA00023239"/>
    </source>
</evidence>
<evidence type="ECO:0000256" key="4">
    <source>
        <dbReference type="ARBA" id="ARBA00022833"/>
    </source>
</evidence>
<dbReference type="SUPFAM" id="SSF53056">
    <property type="entry name" value="beta-carbonic anhydrase, cab"/>
    <property type="match status" value="1"/>
</dbReference>
<gene>
    <name evidence="9" type="ordered locus">Sdel_1507</name>
</gene>
<evidence type="ECO:0000256" key="3">
    <source>
        <dbReference type="ARBA" id="ARBA00022723"/>
    </source>
</evidence>
<dbReference type="KEGG" id="sdl:Sdel_1507"/>
<dbReference type="Pfam" id="PF00484">
    <property type="entry name" value="Pro_CA"/>
    <property type="match status" value="1"/>
</dbReference>
<sequence>MKIADLISGYEKFKDTKFKKYENKFLDLVKNGQNPKVLFIACSDSRVDPSLITLAEPGELFVLRNVGNFVPPFAPDDDYHATAAGIEYAVSVLEVTDIIVCGHSHCGAIETMYTKITDINLVHVKKWLELGLEAKNYVTQKLISQSVSHEERLELTEKISLLFQSKNLLTYPDVERRVNEGELFIRSWYYRLDTGELEYFNTESGEFEPMSSISEF</sequence>
<feature type="binding site" evidence="7">
    <location>
        <position position="42"/>
    </location>
    <ligand>
        <name>Zn(2+)</name>
        <dbReference type="ChEBI" id="CHEBI:29105"/>
    </ligand>
</feature>
<comment type="catalytic activity">
    <reaction evidence="6 8">
        <text>hydrogencarbonate + H(+) = CO2 + H2O</text>
        <dbReference type="Rhea" id="RHEA:10748"/>
        <dbReference type="ChEBI" id="CHEBI:15377"/>
        <dbReference type="ChEBI" id="CHEBI:15378"/>
        <dbReference type="ChEBI" id="CHEBI:16526"/>
        <dbReference type="ChEBI" id="CHEBI:17544"/>
        <dbReference type="EC" id="4.2.1.1"/>
    </reaction>
</comment>
<dbReference type="HOGENOM" id="CLU_053879_5_3_7"/>
<comment type="function">
    <text evidence="8">Reversible hydration of carbon dioxide.</text>
</comment>
<dbReference type="PANTHER" id="PTHR11002">
    <property type="entry name" value="CARBONIC ANHYDRASE"/>
    <property type="match status" value="1"/>
</dbReference>
<dbReference type="PANTHER" id="PTHR11002:SF76">
    <property type="entry name" value="CARBONIC ANHYDRASE"/>
    <property type="match status" value="1"/>
</dbReference>
<dbReference type="Proteomes" id="UP000002222">
    <property type="component" value="Chromosome"/>
</dbReference>
<dbReference type="PROSITE" id="PS00704">
    <property type="entry name" value="PROK_CO2_ANHYDRASE_1"/>
    <property type="match status" value="1"/>
</dbReference>
<keyword evidence="5 8" id="KW-0456">Lyase</keyword>
<dbReference type="InterPro" id="IPR015892">
    <property type="entry name" value="Carbonic_anhydrase_CS"/>
</dbReference>
<organism evidence="9 10">
    <name type="scientific">Sulfurospirillum deleyianum (strain ATCC 51133 / DSM 6946 / 5175)</name>
    <dbReference type="NCBI Taxonomy" id="525898"/>
    <lineage>
        <taxon>Bacteria</taxon>
        <taxon>Pseudomonadati</taxon>
        <taxon>Campylobacterota</taxon>
        <taxon>Epsilonproteobacteria</taxon>
        <taxon>Campylobacterales</taxon>
        <taxon>Sulfurospirillaceae</taxon>
        <taxon>Sulfurospirillum</taxon>
    </lineage>
</organism>
<dbReference type="Gene3D" id="3.40.1050.10">
    <property type="entry name" value="Carbonic anhydrase"/>
    <property type="match status" value="1"/>
</dbReference>
<evidence type="ECO:0000313" key="9">
    <source>
        <dbReference type="EMBL" id="ACZ12523.1"/>
    </source>
</evidence>
<evidence type="ECO:0000256" key="6">
    <source>
        <dbReference type="ARBA" id="ARBA00048348"/>
    </source>
</evidence>
<dbReference type="AlphaFoldDB" id="D1B353"/>
<dbReference type="GO" id="GO:0008270">
    <property type="term" value="F:zinc ion binding"/>
    <property type="evidence" value="ECO:0007669"/>
    <property type="project" value="UniProtKB-UniRule"/>
</dbReference>
<dbReference type="EC" id="4.2.1.1" evidence="2 8"/>
<keyword evidence="10" id="KW-1185">Reference proteome</keyword>
<evidence type="ECO:0000313" key="10">
    <source>
        <dbReference type="Proteomes" id="UP000002222"/>
    </source>
</evidence>
<dbReference type="GO" id="GO:0004089">
    <property type="term" value="F:carbonate dehydratase activity"/>
    <property type="evidence" value="ECO:0007669"/>
    <property type="project" value="UniProtKB-UniRule"/>
</dbReference>
<feature type="binding site" evidence="7">
    <location>
        <position position="106"/>
    </location>
    <ligand>
        <name>Zn(2+)</name>
        <dbReference type="ChEBI" id="CHEBI:29105"/>
    </ligand>
</feature>
<evidence type="ECO:0000256" key="1">
    <source>
        <dbReference type="ARBA" id="ARBA00006217"/>
    </source>
</evidence>
<dbReference type="SMART" id="SM00947">
    <property type="entry name" value="Pro_CA"/>
    <property type="match status" value="1"/>
</dbReference>
<reference evidence="9 10" key="2">
    <citation type="journal article" date="2010" name="Stand. Genomic Sci.">
        <title>Complete genome sequence of Sulfurospirillum deleyianum type strain (5175).</title>
        <authorList>
            <person name="Sikorski J."/>
            <person name="Lapidus A."/>
            <person name="Copeland A."/>
            <person name="Glavina Del Rio T."/>
            <person name="Nolan M."/>
            <person name="Lucas S."/>
            <person name="Chen F."/>
            <person name="Tice H."/>
            <person name="Cheng J.F."/>
            <person name="Saunders E."/>
            <person name="Bruce D."/>
            <person name="Goodwin L."/>
            <person name="Pitluck S."/>
            <person name="Ovchinnikova G."/>
            <person name="Pati A."/>
            <person name="Ivanova N."/>
            <person name="Mavromatis K."/>
            <person name="Chen A."/>
            <person name="Palaniappan K."/>
            <person name="Chain P."/>
            <person name="Land M."/>
            <person name="Hauser L."/>
            <person name="Chang Y.J."/>
            <person name="Jeffries C.D."/>
            <person name="Brettin T."/>
            <person name="Detter J.C."/>
            <person name="Han C."/>
            <person name="Rohde M."/>
            <person name="Lang E."/>
            <person name="Spring S."/>
            <person name="Goker M."/>
            <person name="Bristow J."/>
            <person name="Eisen J.A."/>
            <person name="Markowitz V."/>
            <person name="Hugenholtz P."/>
            <person name="Kyrpides N.C."/>
            <person name="Klenk H.P."/>
        </authorList>
    </citation>
    <scope>NUCLEOTIDE SEQUENCE [LARGE SCALE GENOMIC DNA]</scope>
    <source>
        <strain evidence="10">ATCC 51133 / DSM 6946 / 5175</strain>
    </source>
</reference>
<dbReference type="OrthoDB" id="9797527at2"/>
<dbReference type="InterPro" id="IPR045066">
    <property type="entry name" value="Beta_CA_cladeB"/>
</dbReference>
<protein>
    <recommendedName>
        <fullName evidence="2 8">Carbonic anhydrase</fullName>
        <ecNumber evidence="2 8">4.2.1.1</ecNumber>
    </recommendedName>
    <alternativeName>
        <fullName evidence="8">Carbonate dehydratase</fullName>
    </alternativeName>
</protein>
<comment type="cofactor">
    <cofactor evidence="7">
        <name>Zn(2+)</name>
        <dbReference type="ChEBI" id="CHEBI:29105"/>
    </cofactor>
    <text evidence="7">Binds 1 zinc ion per subunit.</text>
</comment>
<dbReference type="PROSITE" id="PS00705">
    <property type="entry name" value="PROK_CO2_ANHYDRASE_2"/>
    <property type="match status" value="1"/>
</dbReference>
<dbReference type="EMBL" id="CP001816">
    <property type="protein sequence ID" value="ACZ12523.1"/>
    <property type="molecule type" value="Genomic_DNA"/>
</dbReference>
<dbReference type="InterPro" id="IPR001765">
    <property type="entry name" value="Carbonic_anhydrase"/>
</dbReference>
<dbReference type="eggNOG" id="COG0288">
    <property type="taxonomic scope" value="Bacteria"/>
</dbReference>
<evidence type="ECO:0000256" key="7">
    <source>
        <dbReference type="PIRSR" id="PIRSR601765-1"/>
    </source>
</evidence>
<dbReference type="RefSeq" id="WP_012857274.1">
    <property type="nucleotide sequence ID" value="NC_013512.1"/>
</dbReference>
<proteinExistence type="inferred from homology"/>
<dbReference type="CDD" id="cd00884">
    <property type="entry name" value="beta_CA_cladeB"/>
    <property type="match status" value="1"/>
</dbReference>
<evidence type="ECO:0000256" key="2">
    <source>
        <dbReference type="ARBA" id="ARBA00012925"/>
    </source>
</evidence>
<dbReference type="InterPro" id="IPR036874">
    <property type="entry name" value="Carbonic_anhydrase_sf"/>
</dbReference>
<comment type="similarity">
    <text evidence="1 8">Belongs to the beta-class carbonic anhydrase family.</text>
</comment>
<evidence type="ECO:0000256" key="8">
    <source>
        <dbReference type="RuleBase" id="RU003956"/>
    </source>
</evidence>
<keyword evidence="3 7" id="KW-0479">Metal-binding</keyword>
<accession>D1B353</accession>
<feature type="binding site" evidence="7">
    <location>
        <position position="103"/>
    </location>
    <ligand>
        <name>Zn(2+)</name>
        <dbReference type="ChEBI" id="CHEBI:29105"/>
    </ligand>
</feature>
<dbReference type="GO" id="GO:0015976">
    <property type="term" value="P:carbon utilization"/>
    <property type="evidence" value="ECO:0007669"/>
    <property type="project" value="InterPro"/>
</dbReference>
<dbReference type="STRING" id="525898.Sdel_1507"/>
<reference evidence="10" key="1">
    <citation type="submission" date="2009-11" db="EMBL/GenBank/DDBJ databases">
        <title>The complete genome of Sulfurospirillum deleyianum DSM 6946.</title>
        <authorList>
            <consortium name="US DOE Joint Genome Institute (JGI-PGF)"/>
            <person name="Lucas S."/>
            <person name="Copeland A."/>
            <person name="Lapidus A."/>
            <person name="Glavina del Rio T."/>
            <person name="Dalin E."/>
            <person name="Tice H."/>
            <person name="Bruce D."/>
            <person name="Goodwin L."/>
            <person name="Pitluck S."/>
            <person name="Kyrpides N."/>
            <person name="Mavromatis K."/>
            <person name="Ivanova N."/>
            <person name="Ovchinnikova G."/>
            <person name="Munk A.C."/>
            <person name="Lu M."/>
            <person name="Brettin T."/>
            <person name="Detter J.C."/>
            <person name="Han C."/>
            <person name="Tapia R."/>
            <person name="Larimer F."/>
            <person name="Land M."/>
            <person name="Hauser L."/>
            <person name="Markowitz V."/>
            <person name="Cheng J.F."/>
            <person name="Hugenholtz P."/>
            <person name="Woyke T."/>
            <person name="Wu D."/>
            <person name="Aumann P."/>
            <person name="Schneider S."/>
            <person name="Lang E."/>
            <person name="Spring S."/>
            <person name="Klenk H.P."/>
            <person name="Eisen J.A."/>
        </authorList>
    </citation>
    <scope>NUCLEOTIDE SEQUENCE [LARGE SCALE GENOMIC DNA]</scope>
    <source>
        <strain evidence="10">ATCC 51133 / DSM 6946 / 5175</strain>
    </source>
</reference>
<keyword evidence="4 7" id="KW-0862">Zinc</keyword>
<feature type="binding site" evidence="7">
    <location>
        <position position="44"/>
    </location>
    <ligand>
        <name>Zn(2+)</name>
        <dbReference type="ChEBI" id="CHEBI:29105"/>
    </ligand>
</feature>